<feature type="transmembrane region" description="Helical" evidence="1">
    <location>
        <begin position="16"/>
        <end position="39"/>
    </location>
</feature>
<comment type="caution">
    <text evidence="2">The sequence shown here is derived from an EMBL/GenBank/DDBJ whole genome shotgun (WGS) entry which is preliminary data.</text>
</comment>
<name>A0ABU2DS77_9MICC</name>
<keyword evidence="1" id="KW-0812">Transmembrane</keyword>
<keyword evidence="1" id="KW-1133">Transmembrane helix</keyword>
<dbReference type="Proteomes" id="UP001251870">
    <property type="component" value="Unassembled WGS sequence"/>
</dbReference>
<gene>
    <name evidence="2" type="ORF">RIL96_07255</name>
</gene>
<keyword evidence="3" id="KW-1185">Reference proteome</keyword>
<organism evidence="2 3">
    <name type="scientific">Nesterenkonia aerolata</name>
    <dbReference type="NCBI Taxonomy" id="3074079"/>
    <lineage>
        <taxon>Bacteria</taxon>
        <taxon>Bacillati</taxon>
        <taxon>Actinomycetota</taxon>
        <taxon>Actinomycetes</taxon>
        <taxon>Micrococcales</taxon>
        <taxon>Micrococcaceae</taxon>
        <taxon>Nesterenkonia</taxon>
    </lineage>
</organism>
<sequence>MISNGKVKAYSGQGNLLGSLIAFLITFGALVGSIVAVSFWTFENVWLPGLAFLALYGVAFFLAKEVMGRSDTLEQQDLHREHAQIDAATTSH</sequence>
<evidence type="ECO:0000313" key="3">
    <source>
        <dbReference type="Proteomes" id="UP001251870"/>
    </source>
</evidence>
<protein>
    <submittedName>
        <fullName evidence="2">Uncharacterized protein</fullName>
    </submittedName>
</protein>
<proteinExistence type="predicted"/>
<reference evidence="2 3" key="1">
    <citation type="submission" date="2023-09" db="EMBL/GenBank/DDBJ databases">
        <title>Description of three actinobacteria isolated from air of manufacturing shop in a pharmaceutical factory.</title>
        <authorList>
            <person name="Zhang D.-F."/>
        </authorList>
    </citation>
    <scope>NUCLEOTIDE SEQUENCE [LARGE SCALE GENOMIC DNA]</scope>
    <source>
        <strain evidence="2 3">LY-0111</strain>
    </source>
</reference>
<dbReference type="EMBL" id="JAVKGR010000007">
    <property type="protein sequence ID" value="MDR8019362.1"/>
    <property type="molecule type" value="Genomic_DNA"/>
</dbReference>
<evidence type="ECO:0000313" key="2">
    <source>
        <dbReference type="EMBL" id="MDR8019362.1"/>
    </source>
</evidence>
<feature type="transmembrane region" description="Helical" evidence="1">
    <location>
        <begin position="45"/>
        <end position="63"/>
    </location>
</feature>
<dbReference type="RefSeq" id="WP_310548351.1">
    <property type="nucleotide sequence ID" value="NZ_JAVKGR010000007.1"/>
</dbReference>
<accession>A0ABU2DS77</accession>
<evidence type="ECO:0000256" key="1">
    <source>
        <dbReference type="SAM" id="Phobius"/>
    </source>
</evidence>
<keyword evidence="1" id="KW-0472">Membrane</keyword>